<dbReference type="CDD" id="cd00609">
    <property type="entry name" value="AAT_like"/>
    <property type="match status" value="1"/>
</dbReference>
<dbReference type="PRINTS" id="PR00753">
    <property type="entry name" value="ACCSYNTHASE"/>
</dbReference>
<name>A0A143HHH0_9BACL</name>
<dbReference type="Pfam" id="PF00155">
    <property type="entry name" value="Aminotran_1_2"/>
    <property type="match status" value="1"/>
</dbReference>
<accession>A0A143HHH0</accession>
<evidence type="ECO:0000256" key="6">
    <source>
        <dbReference type="RuleBase" id="RU000481"/>
    </source>
</evidence>
<organism evidence="8 9">
    <name type="scientific">Rummeliibacillus stabekisii</name>
    <dbReference type="NCBI Taxonomy" id="241244"/>
    <lineage>
        <taxon>Bacteria</taxon>
        <taxon>Bacillati</taxon>
        <taxon>Bacillota</taxon>
        <taxon>Bacilli</taxon>
        <taxon>Bacillales</taxon>
        <taxon>Caryophanaceae</taxon>
        <taxon>Rummeliibacillus</taxon>
    </lineage>
</organism>
<keyword evidence="9" id="KW-1185">Reference proteome</keyword>
<comment type="cofactor">
    <cofactor evidence="1 6">
        <name>pyridoxal 5'-phosphate</name>
        <dbReference type="ChEBI" id="CHEBI:597326"/>
    </cofactor>
</comment>
<dbReference type="GO" id="GO:0030170">
    <property type="term" value="F:pyridoxal phosphate binding"/>
    <property type="evidence" value="ECO:0007669"/>
    <property type="project" value="InterPro"/>
</dbReference>
<dbReference type="Gene3D" id="3.90.1150.10">
    <property type="entry name" value="Aspartate Aminotransferase, domain 1"/>
    <property type="match status" value="1"/>
</dbReference>
<dbReference type="InterPro" id="IPR050596">
    <property type="entry name" value="AspAT/PAT-like"/>
</dbReference>
<dbReference type="GO" id="GO:0008483">
    <property type="term" value="F:transaminase activity"/>
    <property type="evidence" value="ECO:0007669"/>
    <property type="project" value="UniProtKB-KW"/>
</dbReference>
<dbReference type="Proteomes" id="UP000076021">
    <property type="component" value="Chromosome"/>
</dbReference>
<evidence type="ECO:0000256" key="4">
    <source>
        <dbReference type="ARBA" id="ARBA00022679"/>
    </source>
</evidence>
<evidence type="ECO:0000313" key="8">
    <source>
        <dbReference type="EMBL" id="AMX00927.1"/>
    </source>
</evidence>
<protein>
    <recommendedName>
        <fullName evidence="6">Aminotransferase</fullName>
        <ecNumber evidence="6">2.6.1.-</ecNumber>
    </recommendedName>
</protein>
<evidence type="ECO:0000256" key="2">
    <source>
        <dbReference type="ARBA" id="ARBA00007441"/>
    </source>
</evidence>
<evidence type="ECO:0000256" key="1">
    <source>
        <dbReference type="ARBA" id="ARBA00001933"/>
    </source>
</evidence>
<keyword evidence="4 6" id="KW-0808">Transferase</keyword>
<evidence type="ECO:0000256" key="3">
    <source>
        <dbReference type="ARBA" id="ARBA00022576"/>
    </source>
</evidence>
<dbReference type="AlphaFoldDB" id="A0A143HHH0"/>
<sequence length="384" mass="42758">MPLSLNPQIHRIGLPGIRKFSNLLVNFPNAINLTIGQPDFAPPEAVKRAGIYALENNLTTYSVNAGLIELRKAVSTFLADKYQCQYDANTEILVTNGASQAIDSVLRTILQEGDEVILPAPIYAGYEPVISYCGAKTVYLDTTDTGFQPSATKLKELITPKTKAVIFNFPSNPTGATITPDQMDALAEVLKEEDIYIVSDEIYSENTFSGEHRSFGYYFELKDRLFLIHGLSKSHAMTGFRIGFLLADAPLIQEVVKVHSFNAICASVPSQYAAIEALTNCRDTPAIMNESYIRRRDYVYKRLKAMEIDVQLPTGAFYIFPSIKKFGLTSEEFAVRLLKEAGVGTIPGSVFTPYGEGYLRITYAYSDQELEEGMNRLERFIQTL</sequence>
<dbReference type="KEGG" id="rst:ATY39_16995"/>
<proteinExistence type="inferred from homology"/>
<keyword evidence="5" id="KW-0663">Pyridoxal phosphate</keyword>
<keyword evidence="3 6" id="KW-0032">Aminotransferase</keyword>
<evidence type="ECO:0000313" key="9">
    <source>
        <dbReference type="Proteomes" id="UP000076021"/>
    </source>
</evidence>
<dbReference type="PANTHER" id="PTHR46383:SF4">
    <property type="entry name" value="AMINOTRANSFERASE"/>
    <property type="match status" value="1"/>
</dbReference>
<dbReference type="EC" id="2.6.1.-" evidence="6"/>
<dbReference type="InterPro" id="IPR004838">
    <property type="entry name" value="NHTrfase_class1_PyrdxlP-BS"/>
</dbReference>
<dbReference type="InterPro" id="IPR004839">
    <property type="entry name" value="Aminotransferase_I/II_large"/>
</dbReference>
<dbReference type="STRING" id="241244.ATY39_16995"/>
<dbReference type="FunFam" id="3.40.640.10:FF:000033">
    <property type="entry name" value="Aspartate aminotransferase"/>
    <property type="match status" value="1"/>
</dbReference>
<dbReference type="Gene3D" id="3.40.640.10">
    <property type="entry name" value="Type I PLP-dependent aspartate aminotransferase-like (Major domain)"/>
    <property type="match status" value="1"/>
</dbReference>
<dbReference type="SUPFAM" id="SSF53383">
    <property type="entry name" value="PLP-dependent transferases"/>
    <property type="match status" value="1"/>
</dbReference>
<dbReference type="InterPro" id="IPR015424">
    <property type="entry name" value="PyrdxlP-dep_Trfase"/>
</dbReference>
<reference evidence="9" key="2">
    <citation type="submission" date="2016-03" db="EMBL/GenBank/DDBJ databases">
        <authorList>
            <person name="Ploux O."/>
        </authorList>
    </citation>
    <scope>NUCLEOTIDE SEQUENCE [LARGE SCALE GENOMIC DNA]</scope>
    <source>
        <strain evidence="9">PP9</strain>
    </source>
</reference>
<evidence type="ECO:0000259" key="7">
    <source>
        <dbReference type="Pfam" id="PF00155"/>
    </source>
</evidence>
<dbReference type="InterPro" id="IPR015421">
    <property type="entry name" value="PyrdxlP-dep_Trfase_major"/>
</dbReference>
<dbReference type="EMBL" id="CP014806">
    <property type="protein sequence ID" value="AMX00927.1"/>
    <property type="molecule type" value="Genomic_DNA"/>
</dbReference>
<comment type="similarity">
    <text evidence="2 6">Belongs to the class-I pyridoxal-phosphate-dependent aminotransferase family.</text>
</comment>
<gene>
    <name evidence="8" type="ORF">ATY39_16995</name>
</gene>
<dbReference type="RefSeq" id="WP_066791770.1">
    <property type="nucleotide sequence ID" value="NZ_CP014806.1"/>
</dbReference>
<reference evidence="8 9" key="1">
    <citation type="journal article" date="2016" name="Genome Announc.">
        <title>Whole-Genome Sequence of Rummeliibacillus stabekisii Strain PP9 Isolated from Antarctic Soil.</title>
        <authorList>
            <person name="da Mota F.F."/>
            <person name="Vollu R.E."/>
            <person name="Jurelevicius D."/>
            <person name="Seldin L."/>
        </authorList>
    </citation>
    <scope>NUCLEOTIDE SEQUENCE [LARGE SCALE GENOMIC DNA]</scope>
    <source>
        <strain evidence="8 9">PP9</strain>
    </source>
</reference>
<dbReference type="PANTHER" id="PTHR46383">
    <property type="entry name" value="ASPARTATE AMINOTRANSFERASE"/>
    <property type="match status" value="1"/>
</dbReference>
<dbReference type="OrthoDB" id="9802328at2"/>
<dbReference type="PROSITE" id="PS00105">
    <property type="entry name" value="AA_TRANSFER_CLASS_1"/>
    <property type="match status" value="1"/>
</dbReference>
<dbReference type="InterPro" id="IPR015422">
    <property type="entry name" value="PyrdxlP-dep_Trfase_small"/>
</dbReference>
<dbReference type="GO" id="GO:0006520">
    <property type="term" value="P:amino acid metabolic process"/>
    <property type="evidence" value="ECO:0007669"/>
    <property type="project" value="InterPro"/>
</dbReference>
<evidence type="ECO:0000256" key="5">
    <source>
        <dbReference type="ARBA" id="ARBA00022898"/>
    </source>
</evidence>
<feature type="domain" description="Aminotransferase class I/classII large" evidence="7">
    <location>
        <begin position="29"/>
        <end position="377"/>
    </location>
</feature>